<evidence type="ECO:0000313" key="2">
    <source>
        <dbReference type="EMBL" id="MDC0719858.1"/>
    </source>
</evidence>
<dbReference type="RefSeq" id="WP_272088358.1">
    <property type="nucleotide sequence ID" value="NZ_JAQNDL010000002.1"/>
</dbReference>
<evidence type="ECO:0000256" key="1">
    <source>
        <dbReference type="SAM" id="Phobius"/>
    </source>
</evidence>
<keyword evidence="1" id="KW-0472">Membrane</keyword>
<dbReference type="Proteomes" id="UP001221686">
    <property type="component" value="Unassembled WGS sequence"/>
</dbReference>
<organism evidence="2 3">
    <name type="scientific">Nannocystis bainbridge</name>
    <dbReference type="NCBI Taxonomy" id="2995303"/>
    <lineage>
        <taxon>Bacteria</taxon>
        <taxon>Pseudomonadati</taxon>
        <taxon>Myxococcota</taxon>
        <taxon>Polyangia</taxon>
        <taxon>Nannocystales</taxon>
        <taxon>Nannocystaceae</taxon>
        <taxon>Nannocystis</taxon>
    </lineage>
</organism>
<keyword evidence="1" id="KW-1133">Transmembrane helix</keyword>
<keyword evidence="1" id="KW-0812">Transmembrane</keyword>
<sequence>MWTLVFAGLFFVWNLQASLRRAHERARGRGGGPVLGPLIANSLMLATAVVGVFVRAEALGRARPWGLLVITAAVAVGHWAAIVGIDRLGTRRREWSGA</sequence>
<evidence type="ECO:0000313" key="3">
    <source>
        <dbReference type="Proteomes" id="UP001221686"/>
    </source>
</evidence>
<name>A0ABT5E1Y5_9BACT</name>
<gene>
    <name evidence="2" type="ORF">POL25_23360</name>
</gene>
<proteinExistence type="predicted"/>
<feature type="transmembrane region" description="Helical" evidence="1">
    <location>
        <begin position="38"/>
        <end position="58"/>
    </location>
</feature>
<feature type="transmembrane region" description="Helical" evidence="1">
    <location>
        <begin position="65"/>
        <end position="85"/>
    </location>
</feature>
<protein>
    <submittedName>
        <fullName evidence="2">Uncharacterized protein</fullName>
    </submittedName>
</protein>
<keyword evidence="3" id="KW-1185">Reference proteome</keyword>
<comment type="caution">
    <text evidence="2">The sequence shown here is derived from an EMBL/GenBank/DDBJ whole genome shotgun (WGS) entry which is preliminary data.</text>
</comment>
<reference evidence="2 3" key="1">
    <citation type="submission" date="2022-11" db="EMBL/GenBank/DDBJ databases">
        <title>Minimal conservation of predation-associated metabolite biosynthetic gene clusters underscores biosynthetic potential of Myxococcota including descriptions for ten novel species: Archangium lansinium sp. nov., Myxococcus landrumus sp. nov., Nannocystis bai.</title>
        <authorList>
            <person name="Ahearne A."/>
            <person name="Stevens C."/>
            <person name="Dowd S."/>
        </authorList>
    </citation>
    <scope>NUCLEOTIDE SEQUENCE [LARGE SCALE GENOMIC DNA]</scope>
    <source>
        <strain evidence="2 3">BB15-2</strain>
    </source>
</reference>
<accession>A0ABT5E1Y5</accession>
<dbReference type="EMBL" id="JAQNDL010000002">
    <property type="protein sequence ID" value="MDC0719858.1"/>
    <property type="molecule type" value="Genomic_DNA"/>
</dbReference>